<keyword evidence="2" id="KW-0732">Signal</keyword>
<evidence type="ECO:0000313" key="5">
    <source>
        <dbReference type="Proteomes" id="UP000265581"/>
    </source>
</evidence>
<feature type="domain" description="Bacterial Ig-like" evidence="3">
    <location>
        <begin position="526"/>
        <end position="611"/>
    </location>
</feature>
<evidence type="ECO:0000256" key="2">
    <source>
        <dbReference type="SAM" id="SignalP"/>
    </source>
</evidence>
<dbReference type="InterPro" id="IPR013783">
    <property type="entry name" value="Ig-like_fold"/>
</dbReference>
<dbReference type="Gene3D" id="2.60.40.10">
    <property type="entry name" value="Immunoglobulins"/>
    <property type="match status" value="2"/>
</dbReference>
<feature type="compositionally biased region" description="Polar residues" evidence="1">
    <location>
        <begin position="27"/>
        <end position="38"/>
    </location>
</feature>
<dbReference type="EMBL" id="QUBR01000002">
    <property type="protein sequence ID" value="REK70226.1"/>
    <property type="molecule type" value="Genomic_DNA"/>
</dbReference>
<evidence type="ECO:0000313" key="4">
    <source>
        <dbReference type="EMBL" id="REK70226.1"/>
    </source>
</evidence>
<accession>A0A371P496</accession>
<evidence type="ECO:0000256" key="1">
    <source>
        <dbReference type="SAM" id="MobiDB-lite"/>
    </source>
</evidence>
<feature type="region of interest" description="Disordered" evidence="1">
    <location>
        <begin position="16"/>
        <end position="38"/>
    </location>
</feature>
<dbReference type="Gene3D" id="3.40.190.10">
    <property type="entry name" value="Periplasmic binding protein-like II"/>
    <property type="match status" value="2"/>
</dbReference>
<proteinExistence type="predicted"/>
<name>A0A371P496_9ACTN</name>
<dbReference type="GO" id="GO:0005975">
    <property type="term" value="P:carbohydrate metabolic process"/>
    <property type="evidence" value="ECO:0007669"/>
    <property type="project" value="UniProtKB-ARBA"/>
</dbReference>
<dbReference type="SUPFAM" id="SSF53850">
    <property type="entry name" value="Periplasmic binding protein-like II"/>
    <property type="match status" value="1"/>
</dbReference>
<dbReference type="Pfam" id="PF16640">
    <property type="entry name" value="Big_3_5"/>
    <property type="match status" value="1"/>
</dbReference>
<feature type="chain" id="PRO_5016705068" description="Bacterial Ig-like domain-containing protein" evidence="2">
    <location>
        <begin position="18"/>
        <end position="613"/>
    </location>
</feature>
<sequence>MVAGSALAVGLAAPASAATSPFDPTGYTPNTSDLVGSGSDTSEVVLDYLSKGHDGIPGFNAGRTSGRIASYAATPQPDTLTLRDGSSLARPANSGGGRSQLFGTSNNVNFDFARASSSIGAGTAEVTAGLRQIPFAQDGLKMVTATTSNAPTTIAPADLVKIYNGTYKTWNEVPGGTSTAAIEAYIPPTGSGTRSFFTAQLAKANTGGATVDLAGNLKVAQEHDAAPLQGNPNAIAPFSTGRAKSATGIKTIDGLNAKRALYNVFRGADLNGSKKSTIDAAFRENGFFCSPSARPLIEAAGFDQLASADNGGACGIPVQADINNFKLASQEGALVTTTTLSASAANGGVVTLNAELSAAGSSLKPVGKVSFRENGVQVAQANAAGGLATASISGVASGAHTYTAVFVPTKDADFAPSQSELKTTTVLASSAVSVSASGGAFGTARTITVNGSGAAANAPVSVSVSGVVSTTVNLSNGSGSVALPATTPVGSRAVTVSFAGNGSAYASSASATLSISKAGSATTLKLAKSKAKAGKSLKTTVTVKVSGSSLPANGKVTLKVGSKTIGKGTVKNGKATITLKKLKKGSYKIKATFAGDANVNGGSSKTVKLKVVK</sequence>
<dbReference type="Proteomes" id="UP000265581">
    <property type="component" value="Unassembled WGS sequence"/>
</dbReference>
<dbReference type="InterPro" id="IPR032109">
    <property type="entry name" value="Big_3_5"/>
</dbReference>
<keyword evidence="5" id="KW-1185">Reference proteome</keyword>
<organism evidence="4 5">
    <name type="scientific">Aeromicrobium endophyticum</name>
    <dbReference type="NCBI Taxonomy" id="2292704"/>
    <lineage>
        <taxon>Bacteria</taxon>
        <taxon>Bacillati</taxon>
        <taxon>Actinomycetota</taxon>
        <taxon>Actinomycetes</taxon>
        <taxon>Propionibacteriales</taxon>
        <taxon>Nocardioidaceae</taxon>
        <taxon>Aeromicrobium</taxon>
    </lineage>
</organism>
<reference evidence="4 5" key="1">
    <citation type="submission" date="2018-08" db="EMBL/GenBank/DDBJ databases">
        <title>Aeromicrobium sp. M2KJ-4, whole genome shotgun sequence.</title>
        <authorList>
            <person name="Tuo L."/>
        </authorList>
    </citation>
    <scope>NUCLEOTIDE SEQUENCE [LARGE SCALE GENOMIC DNA]</scope>
    <source>
        <strain evidence="4 5">M2KJ-4</strain>
    </source>
</reference>
<gene>
    <name evidence="4" type="ORF">DX116_13785</name>
</gene>
<dbReference type="AlphaFoldDB" id="A0A371P496"/>
<feature type="signal peptide" evidence="2">
    <location>
        <begin position="1"/>
        <end position="17"/>
    </location>
</feature>
<evidence type="ECO:0000259" key="3">
    <source>
        <dbReference type="Pfam" id="PF16640"/>
    </source>
</evidence>
<comment type="caution">
    <text evidence="4">The sequence shown here is derived from an EMBL/GenBank/DDBJ whole genome shotgun (WGS) entry which is preliminary data.</text>
</comment>
<protein>
    <recommendedName>
        <fullName evidence="3">Bacterial Ig-like domain-containing protein</fullName>
    </recommendedName>
</protein>